<gene>
    <name evidence="2" type="ORF">HNQ65_002959</name>
</gene>
<feature type="region of interest" description="Disordered" evidence="1">
    <location>
        <begin position="31"/>
        <end position="78"/>
    </location>
</feature>
<organism evidence="2 3">
    <name type="scientific">Prosthecobacter vanneervenii</name>
    <dbReference type="NCBI Taxonomy" id="48466"/>
    <lineage>
        <taxon>Bacteria</taxon>
        <taxon>Pseudomonadati</taxon>
        <taxon>Verrucomicrobiota</taxon>
        <taxon>Verrucomicrobiia</taxon>
        <taxon>Verrucomicrobiales</taxon>
        <taxon>Verrucomicrobiaceae</taxon>
        <taxon>Prosthecobacter</taxon>
    </lineage>
</organism>
<comment type="caution">
    <text evidence="2">The sequence shown here is derived from an EMBL/GenBank/DDBJ whole genome shotgun (WGS) entry which is preliminary data.</text>
</comment>
<dbReference type="EMBL" id="JACHIG010000006">
    <property type="protein sequence ID" value="MBB5033371.1"/>
    <property type="molecule type" value="Genomic_DNA"/>
</dbReference>
<accession>A0A7W7YBZ4</accession>
<evidence type="ECO:0000313" key="3">
    <source>
        <dbReference type="Proteomes" id="UP000590740"/>
    </source>
</evidence>
<keyword evidence="3" id="KW-1185">Reference proteome</keyword>
<evidence type="ECO:0000256" key="1">
    <source>
        <dbReference type="SAM" id="MobiDB-lite"/>
    </source>
</evidence>
<dbReference type="RefSeq" id="WP_184340305.1">
    <property type="nucleotide sequence ID" value="NZ_JACHIG010000006.1"/>
</dbReference>
<dbReference type="AlphaFoldDB" id="A0A7W7YBZ4"/>
<proteinExistence type="predicted"/>
<protein>
    <submittedName>
        <fullName evidence="2">Uncharacterized protein</fullName>
    </submittedName>
</protein>
<feature type="compositionally biased region" description="Basic and acidic residues" evidence="1">
    <location>
        <begin position="55"/>
        <end position="78"/>
    </location>
</feature>
<dbReference type="Proteomes" id="UP000590740">
    <property type="component" value="Unassembled WGS sequence"/>
</dbReference>
<evidence type="ECO:0000313" key="2">
    <source>
        <dbReference type="EMBL" id="MBB5033371.1"/>
    </source>
</evidence>
<name>A0A7W7YBZ4_9BACT</name>
<reference evidence="2 3" key="1">
    <citation type="submission" date="2020-08" db="EMBL/GenBank/DDBJ databases">
        <title>Genomic Encyclopedia of Type Strains, Phase IV (KMG-IV): sequencing the most valuable type-strain genomes for metagenomic binning, comparative biology and taxonomic classification.</title>
        <authorList>
            <person name="Goeker M."/>
        </authorList>
    </citation>
    <scope>NUCLEOTIDE SEQUENCE [LARGE SCALE GENOMIC DNA]</scope>
    <source>
        <strain evidence="2 3">DSM 12252</strain>
    </source>
</reference>
<sequence length="78" mass="8573">MLSSSQLRRAAKLQEKIESMQQELASLLGGSFSAGSSEAKPARKKREMSAAARKKIADAQRKRWAKQKGETPADKKAK</sequence>